<dbReference type="Gene3D" id="3.30.300.20">
    <property type="match status" value="1"/>
</dbReference>
<accession>A0A162E7G7</accession>
<proteinExistence type="predicted"/>
<dbReference type="Pfam" id="PF02566">
    <property type="entry name" value="OsmC"/>
    <property type="match status" value="1"/>
</dbReference>
<evidence type="ECO:0000313" key="1">
    <source>
        <dbReference type="EMBL" id="KYG31961.1"/>
    </source>
</evidence>
<protein>
    <submittedName>
        <fullName evidence="1">Osmotically inducible protein C</fullName>
    </submittedName>
</protein>
<dbReference type="EMBL" id="LTAO01000012">
    <property type="protein sequence ID" value="KYG31961.1"/>
    <property type="molecule type" value="Genomic_DNA"/>
</dbReference>
<name>A0A162E7G7_9BACI</name>
<dbReference type="InterPro" id="IPR036102">
    <property type="entry name" value="OsmC/Ohrsf"/>
</dbReference>
<gene>
    <name evidence="1" type="ORF">AZF04_04080</name>
</gene>
<dbReference type="InterPro" id="IPR003718">
    <property type="entry name" value="OsmC/Ohr_fam"/>
</dbReference>
<reference evidence="1" key="1">
    <citation type="submission" date="2016-02" db="EMBL/GenBank/DDBJ databases">
        <title>Genome sequence of Bacillus trypoxylicola KCTC 13244(T).</title>
        <authorList>
            <person name="Jeong H."/>
            <person name="Park S.-H."/>
            <person name="Choi S.-K."/>
        </authorList>
    </citation>
    <scope>NUCLEOTIDE SEQUENCE [LARGE SCALE GENOMIC DNA]</scope>
    <source>
        <strain evidence="1">KCTC 13244</strain>
    </source>
</reference>
<dbReference type="AlphaFoldDB" id="A0A162E7G7"/>
<dbReference type="Proteomes" id="UP000075806">
    <property type="component" value="Unassembled WGS sequence"/>
</dbReference>
<dbReference type="SUPFAM" id="SSF82784">
    <property type="entry name" value="OsmC-like"/>
    <property type="match status" value="1"/>
</dbReference>
<dbReference type="OrthoDB" id="13625at2"/>
<dbReference type="PANTHER" id="PTHR34352">
    <property type="entry name" value="PROTEIN YHFA"/>
    <property type="match status" value="1"/>
</dbReference>
<sequence>MNFTMNKNSFSTQLEYGELTISGDETEGFRPFQLLVSAVAVCSGSVFRQIIDKKRISYKDIHISTTVIRDQEQSNKITDITVHFQLIGMNTSEDTIKKVMELTKRNCPIVQSVKDSIRVEETFELIAE</sequence>
<comment type="caution">
    <text evidence="1">The sequence shown here is derived from an EMBL/GenBank/DDBJ whole genome shotgun (WGS) entry which is preliminary data.</text>
</comment>
<dbReference type="RefSeq" id="WP_061948315.1">
    <property type="nucleotide sequence ID" value="NZ_LTAO01000012.1"/>
</dbReference>
<keyword evidence="2" id="KW-1185">Reference proteome</keyword>
<dbReference type="STRING" id="519424.AZF04_04080"/>
<dbReference type="InterPro" id="IPR015946">
    <property type="entry name" value="KH_dom-like_a/b"/>
</dbReference>
<dbReference type="PANTHER" id="PTHR34352:SF1">
    <property type="entry name" value="PROTEIN YHFA"/>
    <property type="match status" value="1"/>
</dbReference>
<organism evidence="1 2">
    <name type="scientific">Alkalihalobacillus trypoxylicola</name>
    <dbReference type="NCBI Taxonomy" id="519424"/>
    <lineage>
        <taxon>Bacteria</taxon>
        <taxon>Bacillati</taxon>
        <taxon>Bacillota</taxon>
        <taxon>Bacilli</taxon>
        <taxon>Bacillales</taxon>
        <taxon>Bacillaceae</taxon>
        <taxon>Alkalihalobacillus</taxon>
    </lineage>
</organism>
<evidence type="ECO:0000313" key="2">
    <source>
        <dbReference type="Proteomes" id="UP000075806"/>
    </source>
</evidence>